<dbReference type="VEuPathDB" id="FungiDB:CLUG_03200"/>
<dbReference type="HOGENOM" id="CLU_1643501_0_0_1"/>
<gene>
    <name evidence="1" type="ORF">CLUG_03200</name>
</gene>
<name>C4Y4W6_CLAL4</name>
<dbReference type="EMBL" id="CH408079">
    <property type="protein sequence ID" value="EEQ39072.1"/>
    <property type="molecule type" value="Genomic_DNA"/>
</dbReference>
<evidence type="ECO:0000313" key="2">
    <source>
        <dbReference type="Proteomes" id="UP000007703"/>
    </source>
</evidence>
<proteinExistence type="predicted"/>
<accession>C4Y4W6</accession>
<dbReference type="AlphaFoldDB" id="C4Y4W6"/>
<sequence>MATLHYLLGDFLQLGHGFRRQHGSGQTGLLHLLEGKAHVLRKAQVGKRKRHICPNIGRILVDVGVQLQVPENADGSGPVAFSQAFLDLGKRFSRGTVSAAHRSLGGGFIKRRVEFTRQLLVGGNLLACRQWVWSGLDVARNTSVDLGFETIGNGHEGRKVF</sequence>
<dbReference type="KEGG" id="clu:CLUG_03200"/>
<reference evidence="1 2" key="1">
    <citation type="journal article" date="2009" name="Nature">
        <title>Evolution of pathogenicity and sexual reproduction in eight Candida genomes.</title>
        <authorList>
            <person name="Butler G."/>
            <person name="Rasmussen M.D."/>
            <person name="Lin M.F."/>
            <person name="Santos M.A."/>
            <person name="Sakthikumar S."/>
            <person name="Munro C.A."/>
            <person name="Rheinbay E."/>
            <person name="Grabherr M."/>
            <person name="Forche A."/>
            <person name="Reedy J.L."/>
            <person name="Agrafioti I."/>
            <person name="Arnaud M.B."/>
            <person name="Bates S."/>
            <person name="Brown A.J."/>
            <person name="Brunke S."/>
            <person name="Costanzo M.C."/>
            <person name="Fitzpatrick D.A."/>
            <person name="de Groot P.W."/>
            <person name="Harris D."/>
            <person name="Hoyer L.L."/>
            <person name="Hube B."/>
            <person name="Klis F.M."/>
            <person name="Kodira C."/>
            <person name="Lennard N."/>
            <person name="Logue M.E."/>
            <person name="Martin R."/>
            <person name="Neiman A.M."/>
            <person name="Nikolaou E."/>
            <person name="Quail M.A."/>
            <person name="Quinn J."/>
            <person name="Santos M.C."/>
            <person name="Schmitzberger F.F."/>
            <person name="Sherlock G."/>
            <person name="Shah P."/>
            <person name="Silverstein K.A."/>
            <person name="Skrzypek M.S."/>
            <person name="Soll D."/>
            <person name="Staggs R."/>
            <person name="Stansfield I."/>
            <person name="Stumpf M.P."/>
            <person name="Sudbery P.E."/>
            <person name="Srikantha T."/>
            <person name="Zeng Q."/>
            <person name="Berman J."/>
            <person name="Berriman M."/>
            <person name="Heitman J."/>
            <person name="Gow N.A."/>
            <person name="Lorenz M.C."/>
            <person name="Birren B.W."/>
            <person name="Kellis M."/>
            <person name="Cuomo C.A."/>
        </authorList>
    </citation>
    <scope>NUCLEOTIDE SEQUENCE [LARGE SCALE GENOMIC DNA]</scope>
    <source>
        <strain evidence="1 2">ATCC 42720</strain>
    </source>
</reference>
<evidence type="ECO:0000313" key="1">
    <source>
        <dbReference type="EMBL" id="EEQ39072.1"/>
    </source>
</evidence>
<dbReference type="InParanoid" id="C4Y4W6"/>
<organism evidence="1 2">
    <name type="scientific">Clavispora lusitaniae (strain ATCC 42720)</name>
    <name type="common">Yeast</name>
    <name type="synonym">Candida lusitaniae</name>
    <dbReference type="NCBI Taxonomy" id="306902"/>
    <lineage>
        <taxon>Eukaryota</taxon>
        <taxon>Fungi</taxon>
        <taxon>Dikarya</taxon>
        <taxon>Ascomycota</taxon>
        <taxon>Saccharomycotina</taxon>
        <taxon>Pichiomycetes</taxon>
        <taxon>Metschnikowiaceae</taxon>
        <taxon>Clavispora</taxon>
    </lineage>
</organism>
<dbReference type="Proteomes" id="UP000007703">
    <property type="component" value="Unassembled WGS sequence"/>
</dbReference>
<protein>
    <submittedName>
        <fullName evidence="1">Uncharacterized protein</fullName>
    </submittedName>
</protein>